<dbReference type="RefSeq" id="XP_025352516.1">
    <property type="nucleotide sequence ID" value="XM_025497937.1"/>
</dbReference>
<keyword evidence="2" id="KW-0732">Signal</keyword>
<evidence type="ECO:0000313" key="4">
    <source>
        <dbReference type="Proteomes" id="UP000245771"/>
    </source>
</evidence>
<feature type="region of interest" description="Disordered" evidence="1">
    <location>
        <begin position="38"/>
        <end position="61"/>
    </location>
</feature>
<dbReference type="InParanoid" id="A0A316V4N0"/>
<evidence type="ECO:0000256" key="2">
    <source>
        <dbReference type="SAM" id="SignalP"/>
    </source>
</evidence>
<evidence type="ECO:0000313" key="3">
    <source>
        <dbReference type="EMBL" id="PWN32214.1"/>
    </source>
</evidence>
<organism evidence="3 4">
    <name type="scientific">Meira miltonrushii</name>
    <dbReference type="NCBI Taxonomy" id="1280837"/>
    <lineage>
        <taxon>Eukaryota</taxon>
        <taxon>Fungi</taxon>
        <taxon>Dikarya</taxon>
        <taxon>Basidiomycota</taxon>
        <taxon>Ustilaginomycotina</taxon>
        <taxon>Exobasidiomycetes</taxon>
        <taxon>Exobasidiales</taxon>
        <taxon>Brachybasidiaceae</taxon>
        <taxon>Meira</taxon>
    </lineage>
</organism>
<dbReference type="Proteomes" id="UP000245771">
    <property type="component" value="Unassembled WGS sequence"/>
</dbReference>
<reference evidence="3 4" key="1">
    <citation type="journal article" date="2018" name="Mol. Biol. Evol.">
        <title>Broad Genomic Sampling Reveals a Smut Pathogenic Ancestry of the Fungal Clade Ustilaginomycotina.</title>
        <authorList>
            <person name="Kijpornyongpan T."/>
            <person name="Mondo S.J."/>
            <person name="Barry K."/>
            <person name="Sandor L."/>
            <person name="Lee J."/>
            <person name="Lipzen A."/>
            <person name="Pangilinan J."/>
            <person name="LaButti K."/>
            <person name="Hainaut M."/>
            <person name="Henrissat B."/>
            <person name="Grigoriev I.V."/>
            <person name="Spatafora J.W."/>
            <person name="Aime M.C."/>
        </authorList>
    </citation>
    <scope>NUCLEOTIDE SEQUENCE [LARGE SCALE GENOMIC DNA]</scope>
    <source>
        <strain evidence="3 4">MCA 3882</strain>
    </source>
</reference>
<dbReference type="GeneID" id="37019718"/>
<keyword evidence="4" id="KW-1185">Reference proteome</keyword>
<dbReference type="EMBL" id="KZ819606">
    <property type="protein sequence ID" value="PWN32214.1"/>
    <property type="molecule type" value="Genomic_DNA"/>
</dbReference>
<evidence type="ECO:0000256" key="1">
    <source>
        <dbReference type="SAM" id="MobiDB-lite"/>
    </source>
</evidence>
<feature type="chain" id="PRO_5016441676" evidence="2">
    <location>
        <begin position="21"/>
        <end position="147"/>
    </location>
</feature>
<protein>
    <submittedName>
        <fullName evidence="3">Uncharacterized protein</fullName>
    </submittedName>
</protein>
<accession>A0A316V4N0</accession>
<dbReference type="AlphaFoldDB" id="A0A316V4N0"/>
<proteinExistence type="predicted"/>
<sequence>MKAFYFFLLIVITLMTLIDAMPLGKYFGRKKAVPAKSAASSSAGSKHFTQSEPNIAPHPPADKVVQHVEMTLENKKKYSKSIQNKKTEAVAAENKAWGKDPQAVINAQRDQHYAKHNEGQVIQAKTNGKMAITRSESGRNDVYHAVH</sequence>
<name>A0A316V4N0_9BASI</name>
<feature type="signal peptide" evidence="2">
    <location>
        <begin position="1"/>
        <end position="20"/>
    </location>
</feature>
<gene>
    <name evidence="3" type="ORF">FA14DRAFT_158146</name>
</gene>